<evidence type="ECO:0008006" key="3">
    <source>
        <dbReference type="Google" id="ProtNLM"/>
    </source>
</evidence>
<dbReference type="RefSeq" id="WP_289452837.1">
    <property type="nucleotide sequence ID" value="NZ_JAUCGQ010000001.1"/>
</dbReference>
<evidence type="ECO:0000313" key="1">
    <source>
        <dbReference type="EMBL" id="MDM7853309.1"/>
    </source>
</evidence>
<dbReference type="InterPro" id="IPR029058">
    <property type="entry name" value="AB_hydrolase_fold"/>
</dbReference>
<proteinExistence type="predicted"/>
<reference evidence="1 2" key="1">
    <citation type="submission" date="2023-06" db="EMBL/GenBank/DDBJ databases">
        <title>Cellulomonas sp. MW4 Whole genome sequence.</title>
        <authorList>
            <person name="Park S."/>
        </authorList>
    </citation>
    <scope>NUCLEOTIDE SEQUENCE [LARGE SCALE GENOMIC DNA]</scope>
    <source>
        <strain evidence="1 2">MW4</strain>
    </source>
</reference>
<accession>A0ABT7SB54</accession>
<name>A0ABT7SB54_9CELL</name>
<dbReference type="Proteomes" id="UP001529338">
    <property type="component" value="Unassembled WGS sequence"/>
</dbReference>
<evidence type="ECO:0000313" key="2">
    <source>
        <dbReference type="Proteomes" id="UP001529338"/>
    </source>
</evidence>
<sequence length="539" mass="57716">MTYPGDGRLPVIYVRGYAGGPSGIDKAVDDPFYGFNEGSVQVRVDGADRAVFHQFESPLLRLLMDHGYELIVQGDQLAYLQAQQAGTVPAATIWVHRFYDEFAPGLTKDPNAFSMERAAQSLVDLVLLVRKQTGAPRVFLVAHSMGGLVVRAAVQKTIPDSPTLGGTLDAARAFVDRVFTYATPHGGIDFAIGGGLLEKLRDTLNPMGADIFGAERMAQYLTPNLAGPPSAKGFEGTVMPAGGFPLDRLFCLVGTDAKDYAVGLGLPAKVVGPRSDGLVQFDDAAVQGAPRALVHRSHSGPFGIVNSEEGYQNLRRFLFGDIEVTATLTDVHLPGTLDDGVDWQLETALSIRGLPVMLHEQSTAYLCPIQIERPATEDSPSTPVPLVRTYLSTAARRPTDAQGQPAPTMRHVLQLRLLSLRRRGGFLSFVDHLEQTADWADVLVVDIQATSATPHAWAVWNSDLTTPISDWAPDPARDAPLTDEDPAAGVWRARVPVPANAHGMLGPDAAITLEVRPRATLDLAEHPAGPTAAAPVGTA</sequence>
<comment type="caution">
    <text evidence="1">The sequence shown here is derived from an EMBL/GenBank/DDBJ whole genome shotgun (WGS) entry which is preliminary data.</text>
</comment>
<organism evidence="1 2">
    <name type="scientific">Cellulomonas alba</name>
    <dbReference type="NCBI Taxonomy" id="3053467"/>
    <lineage>
        <taxon>Bacteria</taxon>
        <taxon>Bacillati</taxon>
        <taxon>Actinomycetota</taxon>
        <taxon>Actinomycetes</taxon>
        <taxon>Micrococcales</taxon>
        <taxon>Cellulomonadaceae</taxon>
        <taxon>Cellulomonas</taxon>
    </lineage>
</organism>
<gene>
    <name evidence="1" type="ORF">QRT04_00045</name>
</gene>
<protein>
    <recommendedName>
        <fullName evidence="3">DUF676 domain-containing protein</fullName>
    </recommendedName>
</protein>
<dbReference type="EMBL" id="JAUCGQ010000001">
    <property type="protein sequence ID" value="MDM7853309.1"/>
    <property type="molecule type" value="Genomic_DNA"/>
</dbReference>
<keyword evidence="2" id="KW-1185">Reference proteome</keyword>
<dbReference type="SUPFAM" id="SSF53474">
    <property type="entry name" value="alpha/beta-Hydrolases"/>
    <property type="match status" value="1"/>
</dbReference>
<dbReference type="Gene3D" id="3.40.50.1820">
    <property type="entry name" value="alpha/beta hydrolase"/>
    <property type="match status" value="1"/>
</dbReference>